<evidence type="ECO:0000256" key="1">
    <source>
        <dbReference type="ARBA" id="ARBA00023002"/>
    </source>
</evidence>
<dbReference type="InterPro" id="IPR002869">
    <property type="entry name" value="Pyrv_flavodox_OxRed_cen"/>
</dbReference>
<dbReference type="NCBIfam" id="TIGR02175">
    <property type="entry name" value="PorC_KorC"/>
    <property type="match status" value="1"/>
</dbReference>
<accession>A0A3N1VPP1</accession>
<dbReference type="Gene3D" id="3.40.920.10">
    <property type="entry name" value="Pyruvate-ferredoxin oxidoreductase, PFOR, domain III"/>
    <property type="match status" value="1"/>
</dbReference>
<dbReference type="InterPro" id="IPR011894">
    <property type="entry name" value="PorC_KorC"/>
</dbReference>
<dbReference type="OrthoDB" id="9794954at2"/>
<dbReference type="RefSeq" id="WP_123288813.1">
    <property type="nucleotide sequence ID" value="NZ_RJVA01000009.1"/>
</dbReference>
<reference evidence="3 4" key="1">
    <citation type="submission" date="2018-11" db="EMBL/GenBank/DDBJ databases">
        <title>Genomic Encyclopedia of Type Strains, Phase IV (KMG-IV): sequencing the most valuable type-strain genomes for metagenomic binning, comparative biology and taxonomic classification.</title>
        <authorList>
            <person name="Goeker M."/>
        </authorList>
    </citation>
    <scope>NUCLEOTIDE SEQUENCE [LARGE SCALE GENOMIC DNA]</scope>
    <source>
        <strain evidence="3 4">DSM 22027</strain>
    </source>
</reference>
<gene>
    <name evidence="3" type="ORF">EDC27_0266</name>
</gene>
<dbReference type="SUPFAM" id="SSF53323">
    <property type="entry name" value="Pyruvate-ferredoxin oxidoreductase, PFOR, domain III"/>
    <property type="match status" value="1"/>
</dbReference>
<proteinExistence type="predicted"/>
<organism evidence="3 4">
    <name type="scientific">Desulfosoma caldarium</name>
    <dbReference type="NCBI Taxonomy" id="610254"/>
    <lineage>
        <taxon>Bacteria</taxon>
        <taxon>Pseudomonadati</taxon>
        <taxon>Thermodesulfobacteriota</taxon>
        <taxon>Syntrophobacteria</taxon>
        <taxon>Syntrophobacterales</taxon>
        <taxon>Syntrophobacteraceae</taxon>
        <taxon>Desulfosoma</taxon>
    </lineage>
</organism>
<evidence type="ECO:0000259" key="2">
    <source>
        <dbReference type="Pfam" id="PF01558"/>
    </source>
</evidence>
<dbReference type="PANTHER" id="PTHR43366">
    <property type="entry name" value="PYRUVATE SYNTHASE SUBUNIT PORC"/>
    <property type="match status" value="1"/>
</dbReference>
<keyword evidence="1" id="KW-0560">Oxidoreductase</keyword>
<dbReference type="Proteomes" id="UP000276223">
    <property type="component" value="Unassembled WGS sequence"/>
</dbReference>
<name>A0A3N1VPP1_9BACT</name>
<evidence type="ECO:0000313" key="4">
    <source>
        <dbReference type="Proteomes" id="UP000276223"/>
    </source>
</evidence>
<dbReference type="InterPro" id="IPR019752">
    <property type="entry name" value="Pyrv/ketoisovalerate_OxRed_cat"/>
</dbReference>
<dbReference type="GO" id="GO:0016625">
    <property type="term" value="F:oxidoreductase activity, acting on the aldehyde or oxo group of donors, iron-sulfur protein as acceptor"/>
    <property type="evidence" value="ECO:0007669"/>
    <property type="project" value="InterPro"/>
</dbReference>
<comment type="caution">
    <text evidence="3">The sequence shown here is derived from an EMBL/GenBank/DDBJ whole genome shotgun (WGS) entry which is preliminary data.</text>
</comment>
<protein>
    <submittedName>
        <fullName evidence="3">Ketoisovalerate ferredoxin oxidoreductase gamma subunit</fullName>
    </submittedName>
</protein>
<dbReference type="PANTHER" id="PTHR43366:SF1">
    <property type="entry name" value="PYRUVATE SYNTHASE SUBUNIT PORC"/>
    <property type="match status" value="1"/>
</dbReference>
<feature type="domain" description="Pyruvate/ketoisovalerate oxidoreductase catalytic" evidence="2">
    <location>
        <begin position="10"/>
        <end position="178"/>
    </location>
</feature>
<keyword evidence="4" id="KW-1185">Reference proteome</keyword>
<sequence length="204" mass="22041">MMEVRFHGRGGQGTVVASILMAKAFFRAGYFVQSFPLFGVERRGAPVEAYLRLDKTKILIRTNLYAPDHVVVLDPSLVTAVDVTRGLKPGGWILINVPQGMDLPPSFAPFRVATVDATRIAQKHALGTRTHPIVNTAMMGAFARVLGEPPLEAVIHAIREEIPVKLENNIAAAREAFEAVILEGARAGRAAHGVSLTIRPSTSV</sequence>
<dbReference type="EMBL" id="RJVA01000009">
    <property type="protein sequence ID" value="ROR03011.1"/>
    <property type="molecule type" value="Genomic_DNA"/>
</dbReference>
<evidence type="ECO:0000313" key="3">
    <source>
        <dbReference type="EMBL" id="ROR03011.1"/>
    </source>
</evidence>
<dbReference type="Pfam" id="PF01558">
    <property type="entry name" value="POR"/>
    <property type="match status" value="1"/>
</dbReference>
<dbReference type="AlphaFoldDB" id="A0A3N1VPP1"/>
<dbReference type="InterPro" id="IPR051626">
    <property type="entry name" value="Oxidoreductase_gamma_subunit"/>
</dbReference>